<keyword evidence="3" id="KW-0472">Membrane</keyword>
<comment type="similarity">
    <text evidence="1">Belongs to the amidase family.</text>
</comment>
<dbReference type="Proteomes" id="UP001549921">
    <property type="component" value="Unassembled WGS sequence"/>
</dbReference>
<evidence type="ECO:0000256" key="2">
    <source>
        <dbReference type="PIRSR" id="PIRSR001221-1"/>
    </source>
</evidence>
<feature type="active site" description="Charge relay system" evidence="2">
    <location>
        <position position="125"/>
    </location>
</feature>
<gene>
    <name evidence="5" type="ORF">ABMA28_001181</name>
</gene>
<evidence type="ECO:0000256" key="3">
    <source>
        <dbReference type="SAM" id="Phobius"/>
    </source>
</evidence>
<proteinExistence type="inferred from homology"/>
<accession>A0ABD0T546</accession>
<protein>
    <recommendedName>
        <fullName evidence="4">Amidase domain-containing protein</fullName>
    </recommendedName>
</protein>
<evidence type="ECO:0000259" key="4">
    <source>
        <dbReference type="Pfam" id="PF01425"/>
    </source>
</evidence>
<feature type="domain" description="Amidase" evidence="4">
    <location>
        <begin position="61"/>
        <end position="504"/>
    </location>
</feature>
<feature type="transmembrane region" description="Helical" evidence="3">
    <location>
        <begin position="6"/>
        <end position="25"/>
    </location>
</feature>
<dbReference type="AlphaFoldDB" id="A0ABD0T546"/>
<dbReference type="PANTHER" id="PTHR43372">
    <property type="entry name" value="FATTY-ACID AMIDE HYDROLASE"/>
    <property type="match status" value="1"/>
</dbReference>
<dbReference type="InterPro" id="IPR036928">
    <property type="entry name" value="AS_sf"/>
</dbReference>
<dbReference type="InterPro" id="IPR023631">
    <property type="entry name" value="Amidase_dom"/>
</dbReference>
<feature type="active site" description="Acyl-ester intermediate" evidence="2">
    <location>
        <position position="224"/>
    </location>
</feature>
<dbReference type="Gene3D" id="3.90.1300.10">
    <property type="entry name" value="Amidase signature (AS) domain"/>
    <property type="match status" value="1"/>
</dbReference>
<dbReference type="InterPro" id="IPR052739">
    <property type="entry name" value="FAAH2"/>
</dbReference>
<feature type="active site" description="Charge relay system" evidence="2">
    <location>
        <position position="200"/>
    </location>
</feature>
<evidence type="ECO:0000313" key="5">
    <source>
        <dbReference type="EMBL" id="KAL0833069.1"/>
    </source>
</evidence>
<keyword evidence="3" id="KW-0812">Transmembrane</keyword>
<dbReference type="PROSITE" id="PS00571">
    <property type="entry name" value="AMIDASES"/>
    <property type="match status" value="1"/>
</dbReference>
<evidence type="ECO:0000256" key="1">
    <source>
        <dbReference type="ARBA" id="ARBA00009199"/>
    </source>
</evidence>
<keyword evidence="3" id="KW-1133">Transmembrane helix</keyword>
<dbReference type="PIRSF" id="PIRSF001221">
    <property type="entry name" value="Amidase_fungi"/>
    <property type="match status" value="1"/>
</dbReference>
<evidence type="ECO:0000313" key="6">
    <source>
        <dbReference type="Proteomes" id="UP001549921"/>
    </source>
</evidence>
<sequence length="521" mass="56252">MEVGVRLLGVVLRILNLLLAPLFWLRARDRRALQRAPQPLLLRSATEHAAAVRKGEITSEELVKAYIDRVKEVNPLLNAVVDERYRAALEDAKEVDRRLAEARKNGKLDELVAGKPLLGVPFTVKESCSLAGLSNAVGCLEYAGRKATKDGEAVRLVKEAGGIPLLVSNTPELCLGWETTNLLKGTTNNPYCLNRTPGGSSGGEGALLASGASAVSVASDIAGSIRVPAAFCGVFGHKPTPGIIPIEGHIPTLSDPQFPCFLTVGPMARKAEDLPLLMGVMAGDNRPALNLDQPVDISSLRVYYMTEATKSLALLSVDKCISDKIKSAVKYLETECGSTICEEKFKDLEDSVEISVSEFFSMKDIPNMLQDPTNPKRDKSLFVELSKCVLGGGTRSLQGLGFTLISKNNLFIPVTRRDHYATQASRLKEQLTKTLGDNGVLLYPVFNGLAHYHSGVFLRASGVMYTMVFNILGFPATAVPCGLHRGLPVAIQVIAAPNQDRLCLAVAQQLEVAFGGWRPPH</sequence>
<comment type="caution">
    <text evidence="5">The sequence shown here is derived from an EMBL/GenBank/DDBJ whole genome shotgun (WGS) entry which is preliminary data.</text>
</comment>
<organism evidence="5 6">
    <name type="scientific">Loxostege sticticalis</name>
    <name type="common">Beet webworm moth</name>
    <dbReference type="NCBI Taxonomy" id="481309"/>
    <lineage>
        <taxon>Eukaryota</taxon>
        <taxon>Metazoa</taxon>
        <taxon>Ecdysozoa</taxon>
        <taxon>Arthropoda</taxon>
        <taxon>Hexapoda</taxon>
        <taxon>Insecta</taxon>
        <taxon>Pterygota</taxon>
        <taxon>Neoptera</taxon>
        <taxon>Endopterygota</taxon>
        <taxon>Lepidoptera</taxon>
        <taxon>Glossata</taxon>
        <taxon>Ditrysia</taxon>
        <taxon>Pyraloidea</taxon>
        <taxon>Crambidae</taxon>
        <taxon>Pyraustinae</taxon>
        <taxon>Loxostege</taxon>
    </lineage>
</organism>
<dbReference type="EMBL" id="JBEDNZ010000010">
    <property type="protein sequence ID" value="KAL0833069.1"/>
    <property type="molecule type" value="Genomic_DNA"/>
</dbReference>
<dbReference type="InterPro" id="IPR020556">
    <property type="entry name" value="Amidase_CS"/>
</dbReference>
<name>A0ABD0T546_LOXSC</name>
<reference evidence="5 6" key="1">
    <citation type="submission" date="2024-06" db="EMBL/GenBank/DDBJ databases">
        <title>A chromosome-level genome assembly of beet webworm, Loxostege sticticalis.</title>
        <authorList>
            <person name="Zhang Y."/>
        </authorList>
    </citation>
    <scope>NUCLEOTIDE SEQUENCE [LARGE SCALE GENOMIC DNA]</scope>
    <source>
        <strain evidence="5">AQ028</strain>
        <tissue evidence="5">Male pupae</tissue>
    </source>
</reference>
<dbReference type="PANTHER" id="PTHR43372:SF3">
    <property type="entry name" value="AT07710P-RELATED"/>
    <property type="match status" value="1"/>
</dbReference>
<dbReference type="SUPFAM" id="SSF75304">
    <property type="entry name" value="Amidase signature (AS) enzymes"/>
    <property type="match status" value="1"/>
</dbReference>
<dbReference type="Pfam" id="PF01425">
    <property type="entry name" value="Amidase"/>
    <property type="match status" value="1"/>
</dbReference>